<keyword evidence="4" id="KW-1185">Reference proteome</keyword>
<protein>
    <recommendedName>
        <fullName evidence="2">DUF397 domain-containing protein</fullName>
    </recommendedName>
</protein>
<evidence type="ECO:0000313" key="4">
    <source>
        <dbReference type="Proteomes" id="UP001225356"/>
    </source>
</evidence>
<evidence type="ECO:0000256" key="1">
    <source>
        <dbReference type="SAM" id="MobiDB-lite"/>
    </source>
</evidence>
<dbReference type="RefSeq" id="WP_307569495.1">
    <property type="nucleotide sequence ID" value="NZ_JAUSQU010000003.1"/>
</dbReference>
<dbReference type="Proteomes" id="UP001225356">
    <property type="component" value="Unassembled WGS sequence"/>
</dbReference>
<dbReference type="EMBL" id="JAUSQU010000003">
    <property type="protein sequence ID" value="MDP9850453.1"/>
    <property type="molecule type" value="Genomic_DNA"/>
</dbReference>
<organism evidence="3 4">
    <name type="scientific">Streptosporangium lutulentum</name>
    <dbReference type="NCBI Taxonomy" id="1461250"/>
    <lineage>
        <taxon>Bacteria</taxon>
        <taxon>Bacillati</taxon>
        <taxon>Actinomycetota</taxon>
        <taxon>Actinomycetes</taxon>
        <taxon>Streptosporangiales</taxon>
        <taxon>Streptosporangiaceae</taxon>
        <taxon>Streptosporangium</taxon>
    </lineage>
</organism>
<feature type="region of interest" description="Disordered" evidence="1">
    <location>
        <begin position="1"/>
        <end position="21"/>
    </location>
</feature>
<accession>A0ABT9QUP4</accession>
<name>A0ABT9QUP4_9ACTN</name>
<comment type="caution">
    <text evidence="3">The sequence shown here is derived from an EMBL/GenBank/DDBJ whole genome shotgun (WGS) entry which is preliminary data.</text>
</comment>
<proteinExistence type="predicted"/>
<sequence length="66" mass="7098">MTTPDTKFSGWRKSSLSGGQSDCVEVGFADSSIGVRDSKDPSGPHLEFEATAWAAFITAIKNNQFD</sequence>
<dbReference type="InterPro" id="IPR007278">
    <property type="entry name" value="DUF397"/>
</dbReference>
<evidence type="ECO:0000259" key="2">
    <source>
        <dbReference type="Pfam" id="PF04149"/>
    </source>
</evidence>
<feature type="domain" description="DUF397" evidence="2">
    <location>
        <begin position="10"/>
        <end position="61"/>
    </location>
</feature>
<evidence type="ECO:0000313" key="3">
    <source>
        <dbReference type="EMBL" id="MDP9850453.1"/>
    </source>
</evidence>
<reference evidence="3 4" key="1">
    <citation type="submission" date="2023-07" db="EMBL/GenBank/DDBJ databases">
        <title>Sequencing the genomes of 1000 actinobacteria strains.</title>
        <authorList>
            <person name="Klenk H.-P."/>
        </authorList>
    </citation>
    <scope>NUCLEOTIDE SEQUENCE [LARGE SCALE GENOMIC DNA]</scope>
    <source>
        <strain evidence="3 4">DSM 46740</strain>
    </source>
</reference>
<dbReference type="Pfam" id="PF04149">
    <property type="entry name" value="DUF397"/>
    <property type="match status" value="1"/>
</dbReference>
<gene>
    <name evidence="3" type="ORF">J2853_009749</name>
</gene>
<feature type="compositionally biased region" description="Polar residues" evidence="1">
    <location>
        <begin position="1"/>
        <end position="20"/>
    </location>
</feature>